<keyword evidence="4" id="KW-1185">Reference proteome</keyword>
<dbReference type="EMBL" id="LFXJ01000005">
    <property type="protein sequence ID" value="KMY31369.1"/>
    <property type="molecule type" value="Genomic_DNA"/>
</dbReference>
<reference evidence="2 4" key="3">
    <citation type="submission" date="2022-05" db="EMBL/GenBank/DDBJ databases">
        <title>Genome Sequencing of Bee-Associated Microbes.</title>
        <authorList>
            <person name="Dunlap C."/>
        </authorList>
    </citation>
    <scope>NUCLEOTIDE SEQUENCE [LARGE SCALE GENOMIC DNA]</scope>
    <source>
        <strain evidence="2 4">NRRL BD-083</strain>
    </source>
</reference>
<reference evidence="3" key="2">
    <citation type="submission" date="2015-07" db="EMBL/GenBank/DDBJ databases">
        <authorList>
            <consortium name="Consortium for Microbial Forensics and Genomics (microFORGE)"/>
            <person name="Knight B.M."/>
            <person name="Roberts D.P."/>
            <person name="Lin D."/>
            <person name="Hari K."/>
            <person name="Fletcher J."/>
            <person name="Melcher U."/>
            <person name="Blagden T."/>
            <person name="Winegar R.A."/>
        </authorList>
    </citation>
    <scope>NUCLEOTIDE SEQUENCE [LARGE SCALE GENOMIC DNA]</scope>
    <source>
        <strain evidence="3">DSM 23493</strain>
    </source>
</reference>
<evidence type="ECO:0000313" key="1">
    <source>
        <dbReference type="EMBL" id="KMY31369.1"/>
    </source>
</evidence>
<sequence length="114" mass="12852">MRALVLTAIIIIFAFVVKVDLTEGSLQFAAINPKNTENALCEKQREPNYITVQTIQGDTIHSLFALHPAKVPMTFPERLQLFYELNPHLQLQALVPGENIKLPLSFEFENTCGK</sequence>
<dbReference type="GeneID" id="96597415"/>
<protein>
    <recommendedName>
        <fullName evidence="5">LysM domain-containing protein</fullName>
    </recommendedName>
</protein>
<dbReference type="Proteomes" id="UP001527052">
    <property type="component" value="Unassembled WGS sequence"/>
</dbReference>
<dbReference type="RefSeq" id="WP_049663892.1">
    <property type="nucleotide sequence ID" value="NZ_CP158849.1"/>
</dbReference>
<dbReference type="PATRIC" id="fig|582475.4.peg.130"/>
<evidence type="ECO:0000313" key="4">
    <source>
        <dbReference type="Proteomes" id="UP001527052"/>
    </source>
</evidence>
<dbReference type="EMBL" id="JAMDLZ010000046">
    <property type="protein sequence ID" value="MCY9549524.1"/>
    <property type="molecule type" value="Genomic_DNA"/>
</dbReference>
<organism evidence="1 3">
    <name type="scientific">Lysinibacillus xylanilyticus</name>
    <dbReference type="NCBI Taxonomy" id="582475"/>
    <lineage>
        <taxon>Bacteria</taxon>
        <taxon>Bacillati</taxon>
        <taxon>Bacillota</taxon>
        <taxon>Bacilli</taxon>
        <taxon>Bacillales</taxon>
        <taxon>Bacillaceae</taxon>
        <taxon>Lysinibacillus</taxon>
    </lineage>
</organism>
<evidence type="ECO:0000313" key="2">
    <source>
        <dbReference type="EMBL" id="MCY9549524.1"/>
    </source>
</evidence>
<proteinExistence type="predicted"/>
<reference evidence="1" key="1">
    <citation type="submission" date="2015-07" db="EMBL/GenBank/DDBJ databases">
        <title>MeaNS - Measles Nucleotide Surveillance Program.</title>
        <authorList>
            <person name="Tran T."/>
            <person name="Druce J."/>
        </authorList>
    </citation>
    <scope>NUCLEOTIDE SEQUENCE</scope>
    <source>
        <strain evidence="1">DSM 23493</strain>
    </source>
</reference>
<comment type="caution">
    <text evidence="1">The sequence shown here is derived from an EMBL/GenBank/DDBJ whole genome shotgun (WGS) entry which is preliminary data.</text>
</comment>
<evidence type="ECO:0008006" key="5">
    <source>
        <dbReference type="Google" id="ProtNLM"/>
    </source>
</evidence>
<dbReference type="Proteomes" id="UP000037326">
    <property type="component" value="Unassembled WGS sequence"/>
</dbReference>
<gene>
    <name evidence="1" type="ORF">ACZ11_03665</name>
    <name evidence="2" type="ORF">M5W82_21865</name>
</gene>
<name>A0A0K9F9T0_9BACI</name>
<dbReference type="OrthoDB" id="2738952at2"/>
<evidence type="ECO:0000313" key="3">
    <source>
        <dbReference type="Proteomes" id="UP000037326"/>
    </source>
</evidence>
<accession>A0A0K9F9T0</accession>
<dbReference type="AlphaFoldDB" id="A0A0K9F9T0"/>